<protein>
    <submittedName>
        <fullName evidence="1">Acyl-CoA thioesterase</fullName>
    </submittedName>
</protein>
<dbReference type="PANTHER" id="PTHR31793:SF24">
    <property type="entry name" value="LONG-CHAIN ACYL-COA THIOESTERASE FADM"/>
    <property type="match status" value="1"/>
</dbReference>
<gene>
    <name evidence="1" type="ORF">Bequi_00985</name>
</gene>
<proteinExistence type="predicted"/>
<dbReference type="Proteomes" id="UP001203761">
    <property type="component" value="Unassembled WGS sequence"/>
</dbReference>
<organism evidence="1 2">
    <name type="scientific">Brachybacterium equifaecis</name>
    <dbReference type="NCBI Taxonomy" id="2910770"/>
    <lineage>
        <taxon>Bacteria</taxon>
        <taxon>Bacillati</taxon>
        <taxon>Actinomycetota</taxon>
        <taxon>Actinomycetes</taxon>
        <taxon>Micrococcales</taxon>
        <taxon>Dermabacteraceae</taxon>
        <taxon>Brachybacterium</taxon>
    </lineage>
</organism>
<keyword evidence="2" id="KW-1185">Reference proteome</keyword>
<evidence type="ECO:0000313" key="1">
    <source>
        <dbReference type="EMBL" id="MCL6421972.1"/>
    </source>
</evidence>
<comment type="caution">
    <text evidence="1">The sequence shown here is derived from an EMBL/GenBank/DDBJ whole genome shotgun (WGS) entry which is preliminary data.</text>
</comment>
<sequence>MPHLDVVIPLRWSDLDAYAHVNNAAVVGLLEEARIAAFWAPAPEQLARGAEARATQLDLFGPRSAMLTLIASQRLEYHRPIDYLREGVLVRLWVSRIGGASFDVDYRILRSDDGEGAAPYASARTTIVIVDRATGGTSRLDASSREVLAALQDEPIAFRS</sequence>
<dbReference type="CDD" id="cd00586">
    <property type="entry name" value="4HBT"/>
    <property type="match status" value="1"/>
</dbReference>
<dbReference type="PANTHER" id="PTHR31793">
    <property type="entry name" value="4-HYDROXYBENZOYL-COA THIOESTERASE FAMILY MEMBER"/>
    <property type="match status" value="1"/>
</dbReference>
<dbReference type="SUPFAM" id="SSF54637">
    <property type="entry name" value="Thioesterase/thiol ester dehydrase-isomerase"/>
    <property type="match status" value="1"/>
</dbReference>
<reference evidence="1" key="1">
    <citation type="submission" date="2022-02" db="EMBL/GenBank/DDBJ databases">
        <authorList>
            <person name="Lee M."/>
            <person name="Kim S.-J."/>
            <person name="Jung M.-Y."/>
        </authorList>
    </citation>
    <scope>NUCLEOTIDE SEQUENCE</scope>
    <source>
        <strain evidence="1">JHP9</strain>
    </source>
</reference>
<dbReference type="Pfam" id="PF13279">
    <property type="entry name" value="4HBT_2"/>
    <property type="match status" value="1"/>
</dbReference>
<name>A0ABT0QWC8_9MICO</name>
<dbReference type="InterPro" id="IPR050563">
    <property type="entry name" value="4-hydroxybenzoyl-CoA_TE"/>
</dbReference>
<accession>A0ABT0QWC8</accession>
<dbReference type="EMBL" id="JAKNCJ010000001">
    <property type="protein sequence ID" value="MCL6421972.1"/>
    <property type="molecule type" value="Genomic_DNA"/>
</dbReference>
<dbReference type="Gene3D" id="3.10.129.10">
    <property type="entry name" value="Hotdog Thioesterase"/>
    <property type="match status" value="1"/>
</dbReference>
<dbReference type="InterPro" id="IPR029069">
    <property type="entry name" value="HotDog_dom_sf"/>
</dbReference>
<dbReference type="RefSeq" id="WP_249736137.1">
    <property type="nucleotide sequence ID" value="NZ_JAKNCJ010000001.1"/>
</dbReference>
<evidence type="ECO:0000313" key="2">
    <source>
        <dbReference type="Proteomes" id="UP001203761"/>
    </source>
</evidence>